<dbReference type="Proteomes" id="UP001153148">
    <property type="component" value="Unassembled WGS sequence"/>
</dbReference>
<dbReference type="Gene3D" id="3.40.50.300">
    <property type="entry name" value="P-loop containing nucleotide triphosphate hydrolases"/>
    <property type="match status" value="2"/>
</dbReference>
<feature type="domain" description="Helicase C-terminal" evidence="2">
    <location>
        <begin position="82"/>
        <end position="255"/>
    </location>
</feature>
<evidence type="ECO:0000313" key="3">
    <source>
        <dbReference type="EMBL" id="CAG2067000.1"/>
    </source>
</evidence>
<dbReference type="Gene3D" id="1.10.10.2130">
    <property type="entry name" value="DEAH helicase family, winged-helix domain"/>
    <property type="match status" value="1"/>
</dbReference>
<protein>
    <recommendedName>
        <fullName evidence="2">Helicase C-terminal domain-containing protein</fullName>
    </recommendedName>
</protein>
<dbReference type="PANTHER" id="PTHR18934">
    <property type="entry name" value="ATP-DEPENDENT RNA HELICASE"/>
    <property type="match status" value="1"/>
</dbReference>
<dbReference type="InterPro" id="IPR001650">
    <property type="entry name" value="Helicase_C-like"/>
</dbReference>
<dbReference type="PROSITE" id="PS51194">
    <property type="entry name" value="HELICASE_CTER"/>
    <property type="match status" value="1"/>
</dbReference>
<evidence type="ECO:0000313" key="4">
    <source>
        <dbReference type="Proteomes" id="UP001153148"/>
    </source>
</evidence>
<dbReference type="PANTHER" id="PTHR18934:SF83">
    <property type="entry name" value="PRE-MRNA-SPLICING FACTOR ATP-DEPENDENT RNA HELICASE DHX16"/>
    <property type="match status" value="1"/>
</dbReference>
<reference evidence="3" key="1">
    <citation type="submission" date="2021-03" db="EMBL/GenBank/DDBJ databases">
        <authorList>
            <person name="Tran Van P."/>
        </authorList>
    </citation>
    <scope>NUCLEOTIDE SEQUENCE</scope>
</reference>
<evidence type="ECO:0000259" key="2">
    <source>
        <dbReference type="PROSITE" id="PS51194"/>
    </source>
</evidence>
<dbReference type="SMART" id="SM00490">
    <property type="entry name" value="HELICc"/>
    <property type="match status" value="1"/>
</dbReference>
<name>A0ABN7PGW6_TIMPD</name>
<proteinExistence type="predicted"/>
<evidence type="ECO:0000256" key="1">
    <source>
        <dbReference type="ARBA" id="ARBA00047984"/>
    </source>
</evidence>
<dbReference type="InterPro" id="IPR027417">
    <property type="entry name" value="P-loop_NTPase"/>
</dbReference>
<comment type="caution">
    <text evidence="3">The sequence shown here is derived from an EMBL/GenBank/DDBJ whole genome shotgun (WGS) entry which is preliminary data.</text>
</comment>
<dbReference type="InterPro" id="IPR042035">
    <property type="entry name" value="DEAH_win-hel_dom"/>
</dbReference>
<accession>A0ABN7PGW6</accession>
<dbReference type="SUPFAM" id="SSF52540">
    <property type="entry name" value="P-loop containing nucleoside triphosphate hydrolases"/>
    <property type="match status" value="1"/>
</dbReference>
<keyword evidence="4" id="KW-1185">Reference proteome</keyword>
<dbReference type="EMBL" id="CAJPIN010062019">
    <property type="protein sequence ID" value="CAG2067000.1"/>
    <property type="molecule type" value="Genomic_DNA"/>
</dbReference>
<dbReference type="CDD" id="cd18791">
    <property type="entry name" value="SF2_C_RHA"/>
    <property type="match status" value="1"/>
</dbReference>
<dbReference type="Pfam" id="PF00271">
    <property type="entry name" value="Helicase_C"/>
    <property type="match status" value="1"/>
</dbReference>
<organism evidence="3 4">
    <name type="scientific">Timema podura</name>
    <name type="common">Walking stick</name>
    <dbReference type="NCBI Taxonomy" id="61482"/>
    <lineage>
        <taxon>Eukaryota</taxon>
        <taxon>Metazoa</taxon>
        <taxon>Ecdysozoa</taxon>
        <taxon>Arthropoda</taxon>
        <taxon>Hexapoda</taxon>
        <taxon>Insecta</taxon>
        <taxon>Pterygota</taxon>
        <taxon>Neoptera</taxon>
        <taxon>Polyneoptera</taxon>
        <taxon>Phasmatodea</taxon>
        <taxon>Timematodea</taxon>
        <taxon>Timematoidea</taxon>
        <taxon>Timematidae</taxon>
        <taxon>Timema</taxon>
    </lineage>
</organism>
<sequence>MIIDEAHERTLHTDILFGLVKDVARFRSNLKILISSATLDAKKFSDYFDQAPIFRIPGRRFPVDIYYTKAPEADYIDASVVSILQIHATQPLGDILVFLTGQEEIETCQEMLQDRIRKLGSKIKELIILPVYSNLPSDMQAKIFMPTPPGARKVVLATNIAETSLTIDNIIYVIDPGFCKQNNFNSRTGMESLIVVPISRASANQRAGRAGRVAAGKCFRLYTAWAYKHEMEDNTIPEIQRINLGNVVLTLKALGIQDLMNFDFLDPPPHETMV</sequence>
<comment type="catalytic activity">
    <reaction evidence="1">
        <text>ATP + H2O = ADP + phosphate + H(+)</text>
        <dbReference type="Rhea" id="RHEA:13065"/>
        <dbReference type="ChEBI" id="CHEBI:15377"/>
        <dbReference type="ChEBI" id="CHEBI:15378"/>
        <dbReference type="ChEBI" id="CHEBI:30616"/>
        <dbReference type="ChEBI" id="CHEBI:43474"/>
        <dbReference type="ChEBI" id="CHEBI:456216"/>
        <dbReference type="EC" id="3.6.4.13"/>
    </reaction>
</comment>
<gene>
    <name evidence="3" type="ORF">TPAB3V08_LOCUS13943</name>
</gene>